<keyword evidence="3" id="KW-1185">Reference proteome</keyword>
<dbReference type="PANTHER" id="PTHR22754:SF32">
    <property type="entry name" value="DISCO-INTERACTING PROTEIN 2"/>
    <property type="match status" value="1"/>
</dbReference>
<dbReference type="PANTHER" id="PTHR22754">
    <property type="entry name" value="DISCO-INTERACTING PROTEIN 2 DIP2 -RELATED"/>
    <property type="match status" value="1"/>
</dbReference>
<dbReference type="PROSITE" id="PS00455">
    <property type="entry name" value="AMP_BINDING"/>
    <property type="match status" value="1"/>
</dbReference>
<dbReference type="InterPro" id="IPR042099">
    <property type="entry name" value="ANL_N_sf"/>
</dbReference>
<evidence type="ECO:0000313" key="3">
    <source>
        <dbReference type="Proteomes" id="UP001153069"/>
    </source>
</evidence>
<dbReference type="Proteomes" id="UP001153069">
    <property type="component" value="Unassembled WGS sequence"/>
</dbReference>
<dbReference type="InterPro" id="IPR020845">
    <property type="entry name" value="AMP-binding_CS"/>
</dbReference>
<proteinExistence type="predicted"/>
<name>A0A9N8E6P8_9STRA</name>
<dbReference type="SUPFAM" id="SSF56801">
    <property type="entry name" value="Acetyl-CoA synthetase-like"/>
    <property type="match status" value="1"/>
</dbReference>
<reference evidence="2" key="1">
    <citation type="submission" date="2020-06" db="EMBL/GenBank/DDBJ databases">
        <authorList>
            <consortium name="Plant Systems Biology data submission"/>
        </authorList>
    </citation>
    <scope>NUCLEOTIDE SEQUENCE</scope>
    <source>
        <strain evidence="2">D6</strain>
    </source>
</reference>
<comment type="caution">
    <text evidence="2">The sequence shown here is derived from an EMBL/GenBank/DDBJ whole genome shotgun (WGS) entry which is preliminary data.</text>
</comment>
<dbReference type="OrthoDB" id="10253115at2759"/>
<gene>
    <name evidence="2" type="ORF">SEMRO_571_G168670.1</name>
</gene>
<accession>A0A9N8E6P8</accession>
<feature type="domain" description="AMP-dependent synthetase/ligase" evidence="1">
    <location>
        <begin position="40"/>
        <end position="266"/>
    </location>
</feature>
<dbReference type="InterPro" id="IPR000873">
    <property type="entry name" value="AMP-dep_synth/lig_dom"/>
</dbReference>
<sequence>MFAAGMTAASVLYRTGVKWIGTDKLSIKKGGLNKVNDYEKYVGQPEDICFIQYTSGSTGNPKGVMINHNNLAETCKGGVSLTDCLGPNELEVLWVPQYHDMGLVTGFMGATYSGTPLVMASPLDFIANPLLWTDMVEKYQATITSAPNFSYALLLKRLKQTNRTADWSCVKRAMFGSEPAQSHIVEAVSKTLTIKPEHIYNIYGMAEMVVLVTGGPAKSDSEGLVCCGEVNSPTLNLRIVEGGKEVEDGQVGSIWAQSPRVAVGYYCQAELTKATFANSLP</sequence>
<evidence type="ECO:0000313" key="2">
    <source>
        <dbReference type="EMBL" id="CAB9513095.1"/>
    </source>
</evidence>
<evidence type="ECO:0000259" key="1">
    <source>
        <dbReference type="Pfam" id="PF00501"/>
    </source>
</evidence>
<protein>
    <submittedName>
        <fullName evidence="2">MSMEG_5435/MSMEI_5285</fullName>
    </submittedName>
</protein>
<organism evidence="2 3">
    <name type="scientific">Seminavis robusta</name>
    <dbReference type="NCBI Taxonomy" id="568900"/>
    <lineage>
        <taxon>Eukaryota</taxon>
        <taxon>Sar</taxon>
        <taxon>Stramenopiles</taxon>
        <taxon>Ochrophyta</taxon>
        <taxon>Bacillariophyta</taxon>
        <taxon>Bacillariophyceae</taxon>
        <taxon>Bacillariophycidae</taxon>
        <taxon>Naviculales</taxon>
        <taxon>Naviculaceae</taxon>
        <taxon>Seminavis</taxon>
    </lineage>
</organism>
<dbReference type="AlphaFoldDB" id="A0A9N8E6P8"/>
<dbReference type="EMBL" id="CAICTM010000570">
    <property type="protein sequence ID" value="CAB9513095.1"/>
    <property type="molecule type" value="Genomic_DNA"/>
</dbReference>
<dbReference type="Pfam" id="PF00501">
    <property type="entry name" value="AMP-binding"/>
    <property type="match status" value="1"/>
</dbReference>
<dbReference type="Gene3D" id="3.40.50.12780">
    <property type="entry name" value="N-terminal domain of ligase-like"/>
    <property type="match status" value="1"/>
</dbReference>